<dbReference type="PANTHER" id="PTHR43095">
    <property type="entry name" value="SUGAR KINASE"/>
    <property type="match status" value="1"/>
</dbReference>
<dbReference type="SUPFAM" id="SSF53067">
    <property type="entry name" value="Actin-like ATPase domain"/>
    <property type="match status" value="2"/>
</dbReference>
<evidence type="ECO:0000256" key="1">
    <source>
        <dbReference type="ARBA" id="ARBA00009156"/>
    </source>
</evidence>
<reference evidence="5" key="1">
    <citation type="submission" date="2013-04" db="EMBL/GenBank/DDBJ databases">
        <title>The genome sequencing project of 58 acetic acid bacteria.</title>
        <authorList>
            <person name="Okamoto-Kainuma A."/>
            <person name="Ishikawa M."/>
            <person name="Umino S."/>
            <person name="Koizumi Y."/>
            <person name="Shiwa Y."/>
            <person name="Yoshikawa H."/>
            <person name="Matsutani M."/>
            <person name="Matsushita K."/>
        </authorList>
    </citation>
    <scope>NUCLEOTIDE SEQUENCE</scope>
    <source>
        <strain evidence="5">NRIC 0535</strain>
    </source>
</reference>
<protein>
    <submittedName>
        <fullName evidence="5">Carbohydrate kinase</fullName>
    </submittedName>
</protein>
<dbReference type="GO" id="GO:0016301">
    <property type="term" value="F:kinase activity"/>
    <property type="evidence" value="ECO:0007669"/>
    <property type="project" value="UniProtKB-KW"/>
</dbReference>
<dbReference type="Pfam" id="PF00370">
    <property type="entry name" value="FGGY_N"/>
    <property type="match status" value="1"/>
</dbReference>
<comment type="similarity">
    <text evidence="1">Belongs to the FGGY kinase family.</text>
</comment>
<dbReference type="InterPro" id="IPR043129">
    <property type="entry name" value="ATPase_NBD"/>
</dbReference>
<evidence type="ECO:0000313" key="6">
    <source>
        <dbReference type="Proteomes" id="UP001062776"/>
    </source>
</evidence>
<dbReference type="RefSeq" id="WP_264814565.1">
    <property type="nucleotide sequence ID" value="NZ_BAPV01000004.1"/>
</dbReference>
<dbReference type="InterPro" id="IPR018484">
    <property type="entry name" value="FGGY_N"/>
</dbReference>
<evidence type="ECO:0000256" key="2">
    <source>
        <dbReference type="ARBA" id="ARBA00022679"/>
    </source>
</evidence>
<dbReference type="PANTHER" id="PTHR43095:SF5">
    <property type="entry name" value="XYLULOSE KINASE"/>
    <property type="match status" value="1"/>
</dbReference>
<dbReference type="EMBL" id="BAPV01000004">
    <property type="protein sequence ID" value="GBQ85433.1"/>
    <property type="molecule type" value="Genomic_DNA"/>
</dbReference>
<feature type="domain" description="Carbohydrate kinase FGGY N-terminal" evidence="4">
    <location>
        <begin position="8"/>
        <end position="232"/>
    </location>
</feature>
<evidence type="ECO:0000259" key="4">
    <source>
        <dbReference type="Pfam" id="PF00370"/>
    </source>
</evidence>
<name>A0ABQ0PZG4_9PROT</name>
<accession>A0ABQ0PZG4</accession>
<gene>
    <name evidence="5" type="ORF">AA0535_0761</name>
</gene>
<organism evidence="5 6">
    <name type="scientific">Asaia krungthepensis NRIC 0535</name>
    <dbReference type="NCBI Taxonomy" id="1307925"/>
    <lineage>
        <taxon>Bacteria</taxon>
        <taxon>Pseudomonadati</taxon>
        <taxon>Pseudomonadota</taxon>
        <taxon>Alphaproteobacteria</taxon>
        <taxon>Acetobacterales</taxon>
        <taxon>Acetobacteraceae</taxon>
        <taxon>Asaia</taxon>
    </lineage>
</organism>
<dbReference type="InterPro" id="IPR050406">
    <property type="entry name" value="FGGY_Carb_Kinase"/>
</dbReference>
<evidence type="ECO:0000313" key="5">
    <source>
        <dbReference type="EMBL" id="GBQ85433.1"/>
    </source>
</evidence>
<keyword evidence="2" id="KW-0808">Transferase</keyword>
<comment type="caution">
    <text evidence="5">The sequence shown here is derived from an EMBL/GenBank/DDBJ whole genome shotgun (WGS) entry which is preliminary data.</text>
</comment>
<keyword evidence="3 5" id="KW-0418">Kinase</keyword>
<evidence type="ECO:0000256" key="3">
    <source>
        <dbReference type="ARBA" id="ARBA00022777"/>
    </source>
</evidence>
<keyword evidence="6" id="KW-1185">Reference proteome</keyword>
<dbReference type="Proteomes" id="UP001062776">
    <property type="component" value="Unassembled WGS sequence"/>
</dbReference>
<proteinExistence type="inferred from homology"/>
<dbReference type="Gene3D" id="3.30.420.40">
    <property type="match status" value="2"/>
</dbReference>
<sequence>MGFDRVAAGLDIGSTNLKAIIISPEGRVVGRAAVPTPRRLEDRMIDATFLLHEASKLLRSLCSDRYRIAAIATAGIGEDGMLVDSSLAPLSPALPWFDPQRHALYAAFAADLPTGNATGIVPDPFRTLGGWYWSARQSGHEQAQTWLAISDYPSAFWSSQAFMSDTLASRTAAYLPRTGNWVPESVAATLGNPALLPQVRRTGSIIGPVIQAGSGESPFSDDAVAVVGGHDHPIGGWGINQITPGAILDSMGTAEVIVTQAPAYPDPFPQDLDIAPGILSSGATLIRVEELARNLAWASSDEILADAIRALFAGTVQPDSFLDSSCFTPGSHGGHDPRFSADAPSSPLSRASAVVGALARIGADSVDYLGAMTQGDRALYISGGWSRAPGWVAIKQRFSKRPFRVVREPELTAASAALLAARAIGWAPSASDLLMPNSDSA</sequence>